<evidence type="ECO:0000259" key="2">
    <source>
        <dbReference type="Pfam" id="PF24878"/>
    </source>
</evidence>
<sequence>MAAVTGLLITPLVCSSVTLFKTMQGTFPSAGLSLLSSREGMGVKGDGNMKHQMGMMEGNNQPPMNDGATPPQNNSNSSSKNNENNQPSNNNNNTDGIMQMMPDSNNNDGKQGEAFGETSSSMIKYLQQNKGNAKYLLIAQSSNSLANIILQTGENVMALGGFSGNDNIITLDQFKTMVKNGEVRFAMTSGQVGAGNNEIMNWIKQNGKAVESYNNLYDLKDAVK</sequence>
<evidence type="ECO:0000313" key="3">
    <source>
        <dbReference type="EMBL" id="MSR90553.1"/>
    </source>
</evidence>
<dbReference type="RefSeq" id="WP_154530440.1">
    <property type="nucleotide sequence ID" value="NZ_VULX01000003.1"/>
</dbReference>
<feature type="compositionally biased region" description="Low complexity" evidence="1">
    <location>
        <begin position="73"/>
        <end position="93"/>
    </location>
</feature>
<organism evidence="3 4">
    <name type="scientific">Inconstantimicrobium porci</name>
    <dbReference type="NCBI Taxonomy" id="2652291"/>
    <lineage>
        <taxon>Bacteria</taxon>
        <taxon>Bacillati</taxon>
        <taxon>Bacillota</taxon>
        <taxon>Clostridia</taxon>
        <taxon>Eubacteriales</taxon>
        <taxon>Clostridiaceae</taxon>
        <taxon>Inconstantimicrobium</taxon>
    </lineage>
</organism>
<dbReference type="Pfam" id="PF24878">
    <property type="entry name" value="YkcB_C"/>
    <property type="match status" value="1"/>
</dbReference>
<dbReference type="EMBL" id="VULX01000003">
    <property type="protein sequence ID" value="MSR90553.1"/>
    <property type="molecule type" value="Genomic_DNA"/>
</dbReference>
<keyword evidence="4" id="KW-1185">Reference proteome</keyword>
<evidence type="ECO:0000256" key="1">
    <source>
        <dbReference type="SAM" id="MobiDB-lite"/>
    </source>
</evidence>
<comment type="caution">
    <text evidence="3">The sequence shown here is derived from an EMBL/GenBank/DDBJ whole genome shotgun (WGS) entry which is preliminary data.</text>
</comment>
<name>A0A7X2MWU5_9CLOT</name>
<accession>A0A7X2MWU5</accession>
<protein>
    <recommendedName>
        <fullName evidence="2">Putative mannosyltransferase YkcA/B-like C-terminal domain-containing protein</fullName>
    </recommendedName>
</protein>
<gene>
    <name evidence="3" type="ORF">FYJ33_03775</name>
</gene>
<dbReference type="AlphaFoldDB" id="A0A7X2MWU5"/>
<feature type="region of interest" description="Disordered" evidence="1">
    <location>
        <begin position="41"/>
        <end position="115"/>
    </location>
</feature>
<dbReference type="InterPro" id="IPR056785">
    <property type="entry name" value="YkcA/B-like_C"/>
</dbReference>
<dbReference type="Proteomes" id="UP000460287">
    <property type="component" value="Unassembled WGS sequence"/>
</dbReference>
<evidence type="ECO:0000313" key="4">
    <source>
        <dbReference type="Proteomes" id="UP000460287"/>
    </source>
</evidence>
<proteinExistence type="predicted"/>
<reference evidence="3 4" key="1">
    <citation type="submission" date="2019-08" db="EMBL/GenBank/DDBJ databases">
        <title>In-depth cultivation of the pig gut microbiome towards novel bacterial diversity and tailored functional studies.</title>
        <authorList>
            <person name="Wylensek D."/>
            <person name="Hitch T.C.A."/>
            <person name="Clavel T."/>
        </authorList>
    </citation>
    <scope>NUCLEOTIDE SEQUENCE [LARGE SCALE GENOMIC DNA]</scope>
    <source>
        <strain evidence="3 4">WCA-383-APC-5B</strain>
    </source>
</reference>
<feature type="domain" description="Putative mannosyltransferase YkcA/B-like C-terminal" evidence="2">
    <location>
        <begin position="122"/>
        <end position="206"/>
    </location>
</feature>